<dbReference type="PANTHER" id="PTHR30346">
    <property type="entry name" value="TRANSCRIPTIONAL DUAL REGULATOR HCAR-RELATED"/>
    <property type="match status" value="1"/>
</dbReference>
<dbReference type="Gene3D" id="1.10.10.10">
    <property type="entry name" value="Winged helix-like DNA-binding domain superfamily/Winged helix DNA-binding domain"/>
    <property type="match status" value="1"/>
</dbReference>
<accession>A0ABN1UUL4</accession>
<comment type="similarity">
    <text evidence="1">Belongs to the LysR transcriptional regulatory family.</text>
</comment>
<evidence type="ECO:0000256" key="1">
    <source>
        <dbReference type="ARBA" id="ARBA00009437"/>
    </source>
</evidence>
<dbReference type="InterPro" id="IPR000847">
    <property type="entry name" value="LysR_HTH_N"/>
</dbReference>
<reference evidence="6 7" key="1">
    <citation type="journal article" date="2019" name="Int. J. Syst. Evol. Microbiol.">
        <title>The Global Catalogue of Microorganisms (GCM) 10K type strain sequencing project: providing services to taxonomists for standard genome sequencing and annotation.</title>
        <authorList>
            <consortium name="The Broad Institute Genomics Platform"/>
            <consortium name="The Broad Institute Genome Sequencing Center for Infectious Disease"/>
            <person name="Wu L."/>
            <person name="Ma J."/>
        </authorList>
    </citation>
    <scope>NUCLEOTIDE SEQUENCE [LARGE SCALE GENOMIC DNA]</scope>
    <source>
        <strain evidence="6 7">JCM 11813</strain>
    </source>
</reference>
<evidence type="ECO:0000256" key="3">
    <source>
        <dbReference type="ARBA" id="ARBA00023125"/>
    </source>
</evidence>
<dbReference type="Pfam" id="PF00126">
    <property type="entry name" value="HTH_1"/>
    <property type="match status" value="1"/>
</dbReference>
<evidence type="ECO:0000256" key="2">
    <source>
        <dbReference type="ARBA" id="ARBA00023015"/>
    </source>
</evidence>
<evidence type="ECO:0000256" key="4">
    <source>
        <dbReference type="ARBA" id="ARBA00023163"/>
    </source>
</evidence>
<keyword evidence="2" id="KW-0805">Transcription regulation</keyword>
<dbReference type="PROSITE" id="PS50931">
    <property type="entry name" value="HTH_LYSR"/>
    <property type="match status" value="1"/>
</dbReference>
<organism evidence="6 7">
    <name type="scientific">Nocardioides aquiterrae</name>
    <dbReference type="NCBI Taxonomy" id="203799"/>
    <lineage>
        <taxon>Bacteria</taxon>
        <taxon>Bacillati</taxon>
        <taxon>Actinomycetota</taxon>
        <taxon>Actinomycetes</taxon>
        <taxon>Propionibacteriales</taxon>
        <taxon>Nocardioidaceae</taxon>
        <taxon>Nocardioides</taxon>
    </lineage>
</organism>
<comment type="caution">
    <text evidence="6">The sequence shown here is derived from an EMBL/GenBank/DDBJ whole genome shotgun (WGS) entry which is preliminary data.</text>
</comment>
<dbReference type="EMBL" id="BAAAJE010000037">
    <property type="protein sequence ID" value="GAA1165935.1"/>
    <property type="molecule type" value="Genomic_DNA"/>
</dbReference>
<dbReference type="SUPFAM" id="SSF53850">
    <property type="entry name" value="Periplasmic binding protein-like II"/>
    <property type="match status" value="1"/>
</dbReference>
<dbReference type="PRINTS" id="PR00039">
    <property type="entry name" value="HTHLYSR"/>
</dbReference>
<evidence type="ECO:0000313" key="6">
    <source>
        <dbReference type="EMBL" id="GAA1165935.1"/>
    </source>
</evidence>
<dbReference type="PANTHER" id="PTHR30346:SF28">
    <property type="entry name" value="HTH-TYPE TRANSCRIPTIONAL REGULATOR CYNR"/>
    <property type="match status" value="1"/>
</dbReference>
<gene>
    <name evidence="6" type="ORF">GCM10009606_49040</name>
</gene>
<keyword evidence="4" id="KW-0804">Transcription</keyword>
<dbReference type="Gene3D" id="3.40.190.10">
    <property type="entry name" value="Periplasmic binding protein-like II"/>
    <property type="match status" value="2"/>
</dbReference>
<name>A0ABN1UUL4_9ACTN</name>
<dbReference type="Proteomes" id="UP001499979">
    <property type="component" value="Unassembled WGS sequence"/>
</dbReference>
<dbReference type="RefSeq" id="WP_343911247.1">
    <property type="nucleotide sequence ID" value="NZ_BAAAJE010000037.1"/>
</dbReference>
<dbReference type="SUPFAM" id="SSF46785">
    <property type="entry name" value="Winged helix' DNA-binding domain"/>
    <property type="match status" value="1"/>
</dbReference>
<dbReference type="Pfam" id="PF03466">
    <property type="entry name" value="LysR_substrate"/>
    <property type="match status" value="1"/>
</dbReference>
<proteinExistence type="inferred from homology"/>
<dbReference type="InterPro" id="IPR036388">
    <property type="entry name" value="WH-like_DNA-bd_sf"/>
</dbReference>
<evidence type="ECO:0000259" key="5">
    <source>
        <dbReference type="PROSITE" id="PS50931"/>
    </source>
</evidence>
<evidence type="ECO:0000313" key="7">
    <source>
        <dbReference type="Proteomes" id="UP001499979"/>
    </source>
</evidence>
<feature type="domain" description="HTH lysR-type" evidence="5">
    <location>
        <begin position="1"/>
        <end position="58"/>
    </location>
</feature>
<keyword evidence="3" id="KW-0238">DNA-binding</keyword>
<dbReference type="InterPro" id="IPR036390">
    <property type="entry name" value="WH_DNA-bd_sf"/>
</dbReference>
<keyword evidence="7" id="KW-1185">Reference proteome</keyword>
<protein>
    <submittedName>
        <fullName evidence="6">LysR family transcriptional regulator</fullName>
    </submittedName>
</protein>
<dbReference type="InterPro" id="IPR005119">
    <property type="entry name" value="LysR_subst-bd"/>
</dbReference>
<sequence length="295" mass="30938">MQLRHVRYFVATADAGSVSAAAARVHVTQPALSRQLRLLEQDLGVALFDRSAGRLALSRTGRALLPAARDLLASADALQRRAAFHAGGGLERVTIAAPTVTLTDIVSPFVATMSSDDPVVDVLQGDGRTTAELLRSGADLAIGTQRPPAPLSSRPLAVLPVWAYVSAADPWAERDRVSLADLLTRPLVVVPPAFAAREALDTAVAARGASYSGIVEAANGTIAQALAASGRGVAVVSDDPRFDLRPVAVDLDGERLSVRLVAAWDPRSAAAAPLERLARRLGSWVAERYGPASPR</sequence>
<dbReference type="CDD" id="cd05466">
    <property type="entry name" value="PBP2_LTTR_substrate"/>
    <property type="match status" value="1"/>
</dbReference>